<keyword evidence="6" id="KW-0472">Membrane</keyword>
<evidence type="ECO:0000256" key="3">
    <source>
        <dbReference type="PROSITE-ProRule" id="PRU00176"/>
    </source>
</evidence>
<keyword evidence="6" id="KW-0812">Transmembrane</keyword>
<feature type="transmembrane region" description="Helical" evidence="6">
    <location>
        <begin position="523"/>
        <end position="541"/>
    </location>
</feature>
<keyword evidence="2 3" id="KW-0694">RNA-binding</keyword>
<evidence type="ECO:0000256" key="6">
    <source>
        <dbReference type="SAM" id="Phobius"/>
    </source>
</evidence>
<organism evidence="9 11">
    <name type="scientific">Dracunculus medinensis</name>
    <name type="common">Guinea worm</name>
    <dbReference type="NCBI Taxonomy" id="318479"/>
    <lineage>
        <taxon>Eukaryota</taxon>
        <taxon>Metazoa</taxon>
        <taxon>Ecdysozoa</taxon>
        <taxon>Nematoda</taxon>
        <taxon>Chromadorea</taxon>
        <taxon>Rhabditida</taxon>
        <taxon>Spirurina</taxon>
        <taxon>Dracunculoidea</taxon>
        <taxon>Dracunculidae</taxon>
        <taxon>Dracunculus</taxon>
    </lineage>
</organism>
<name>A0A0N4UF28_DRAME</name>
<dbReference type="Pfam" id="PF08075">
    <property type="entry name" value="NOPS"/>
    <property type="match status" value="1"/>
</dbReference>
<feature type="coiled-coil region" evidence="4">
    <location>
        <begin position="377"/>
        <end position="438"/>
    </location>
</feature>
<dbReference type="STRING" id="318479.A0A0N4UF28"/>
<feature type="region of interest" description="Disordered" evidence="5">
    <location>
        <begin position="446"/>
        <end position="476"/>
    </location>
</feature>
<keyword evidence="10" id="KW-1185">Reference proteome</keyword>
<dbReference type="FunFam" id="3.30.70.330:FF:000043">
    <property type="entry name" value="paraspeckle component 1 isoform X1"/>
    <property type="match status" value="1"/>
</dbReference>
<sequence>MGNVWKIMKIITDMHLFFALARKISHKLTRFSMSENNRDKSGSRGGGSSSNRQNSSNNGSGGATVNVVASGGENSLSRAKSDRRNNAVGRYVSYYFNYLCSYVDNFSPHHHHNHQRSRENINQSGGGRGHHGINMGVGGGGPGLMGAMGPRMIFSGQAFSETELMTDLPKKKFTGRCRLFVGNLPMDLKEEELKELFAPHGDIAECYLSGKGFAFLRMDTRAHAESAKEAIDGKIIHNRPVRVRFAVHGAALKVKELSPTVSNEMLYHAFSAFGEVERAVHIVDEKGKPTGEGIVEFERKHSANEALHQIREKVFLLTASPKPLVVEMLEPRDEDDGLAERMIQRNAQLQKEREVGPRFPPTNSFEYVFGLKWKELYEMERQRRNQLEDELKEARRRLEADMELAFQDYQTQMLREDLARRQQELERLEAAKRERMAQVAARRGEMPSSMMNNNLPGQGGPPQVGLGGPNAPSSGPQREFFVGGGSSGGNLLLFYFFSLPLIFHKHEKASLSSVFDHFFQCHAFTFLIIFLISFLLGHFGGPNGPDISRGPPNQGDMMGRGPPDNMMRNGPPMDGPMGRNIPPPFQQGPNQGPRPGGPVGSGTPGGQSGPGMGVPDPTLVQGVQKLLQIFRTDNPGGGRSMPQGPQGFGPNFMGPGGPPFGPGGPAGPFHRGPPINDFAPPSEKRMRR</sequence>
<dbReference type="SUPFAM" id="SSF54928">
    <property type="entry name" value="RNA-binding domain, RBD"/>
    <property type="match status" value="1"/>
</dbReference>
<dbReference type="SMART" id="SM00360">
    <property type="entry name" value="RRM"/>
    <property type="match status" value="2"/>
</dbReference>
<dbReference type="WBParaSite" id="DME_0000601801-mRNA-1">
    <property type="protein sequence ID" value="DME_0000601801-mRNA-1"/>
    <property type="gene ID" value="DME_0000601801"/>
</dbReference>
<dbReference type="Proteomes" id="UP000274756">
    <property type="component" value="Unassembled WGS sequence"/>
</dbReference>
<dbReference type="CDD" id="cd12931">
    <property type="entry name" value="eNOPS_SF"/>
    <property type="match status" value="1"/>
</dbReference>
<accession>A0A0N4UF28</accession>
<evidence type="ECO:0000259" key="7">
    <source>
        <dbReference type="PROSITE" id="PS50102"/>
    </source>
</evidence>
<reference evidence="8 10" key="2">
    <citation type="submission" date="2018-11" db="EMBL/GenBank/DDBJ databases">
        <authorList>
            <consortium name="Pathogen Informatics"/>
        </authorList>
    </citation>
    <scope>NUCLEOTIDE SEQUENCE [LARGE SCALE GENOMIC DNA]</scope>
</reference>
<feature type="transmembrane region" description="Helical" evidence="6">
    <location>
        <begin position="480"/>
        <end position="503"/>
    </location>
</feature>
<dbReference type="Gene3D" id="6.10.250.1170">
    <property type="match status" value="1"/>
</dbReference>
<dbReference type="Pfam" id="PF00076">
    <property type="entry name" value="RRM_1"/>
    <property type="match status" value="2"/>
</dbReference>
<evidence type="ECO:0000256" key="4">
    <source>
        <dbReference type="SAM" id="Coils"/>
    </source>
</evidence>
<keyword evidence="4" id="KW-0175">Coiled coil</keyword>
<feature type="compositionally biased region" description="Gly residues" evidence="5">
    <location>
        <begin position="457"/>
        <end position="468"/>
    </location>
</feature>
<evidence type="ECO:0000256" key="2">
    <source>
        <dbReference type="ARBA" id="ARBA00022884"/>
    </source>
</evidence>
<gene>
    <name evidence="8" type="ORF">DME_LOCUS957</name>
</gene>
<keyword evidence="1" id="KW-0677">Repeat</keyword>
<dbReference type="InterPro" id="IPR012975">
    <property type="entry name" value="NOPS"/>
</dbReference>
<evidence type="ECO:0000256" key="1">
    <source>
        <dbReference type="ARBA" id="ARBA00022737"/>
    </source>
</evidence>
<dbReference type="GO" id="GO:0003723">
    <property type="term" value="F:RNA binding"/>
    <property type="evidence" value="ECO:0007669"/>
    <property type="project" value="UniProtKB-UniRule"/>
</dbReference>
<dbReference type="AlphaFoldDB" id="A0A0N4UF28"/>
<dbReference type="EMBL" id="UYYG01000011">
    <property type="protein sequence ID" value="VDN50984.1"/>
    <property type="molecule type" value="Genomic_DNA"/>
</dbReference>
<dbReference type="PROSITE" id="PS50102">
    <property type="entry name" value="RRM"/>
    <property type="match status" value="2"/>
</dbReference>
<dbReference type="Gene3D" id="3.30.70.330">
    <property type="match status" value="2"/>
</dbReference>
<dbReference type="OrthoDB" id="10067824at2759"/>
<evidence type="ECO:0000313" key="11">
    <source>
        <dbReference type="WBParaSite" id="DME_0000601801-mRNA-1"/>
    </source>
</evidence>
<dbReference type="CDD" id="cd12333">
    <property type="entry name" value="RRM2_p54nrb_like"/>
    <property type="match status" value="1"/>
</dbReference>
<evidence type="ECO:0000313" key="9">
    <source>
        <dbReference type="Proteomes" id="UP000038040"/>
    </source>
</evidence>
<proteinExistence type="predicted"/>
<dbReference type="InterPro" id="IPR035979">
    <property type="entry name" value="RBD_domain_sf"/>
</dbReference>
<feature type="region of interest" description="Disordered" evidence="5">
    <location>
        <begin position="109"/>
        <end position="141"/>
    </location>
</feature>
<dbReference type="InterPro" id="IPR000504">
    <property type="entry name" value="RRM_dom"/>
</dbReference>
<dbReference type="CDD" id="cd12332">
    <property type="entry name" value="RRM1_p54nrb_like"/>
    <property type="match status" value="1"/>
</dbReference>
<evidence type="ECO:0000313" key="8">
    <source>
        <dbReference type="EMBL" id="VDN50984.1"/>
    </source>
</evidence>
<feature type="region of interest" description="Disordered" evidence="5">
    <location>
        <begin position="32"/>
        <end position="68"/>
    </location>
</feature>
<protein>
    <submittedName>
        <fullName evidence="11">Bm3567</fullName>
    </submittedName>
</protein>
<dbReference type="PANTHER" id="PTHR23189">
    <property type="entry name" value="RNA RECOGNITION MOTIF-CONTAINING"/>
    <property type="match status" value="1"/>
</dbReference>
<feature type="domain" description="RRM" evidence="7">
    <location>
        <begin position="177"/>
        <end position="248"/>
    </location>
</feature>
<feature type="region of interest" description="Disordered" evidence="5">
    <location>
        <begin position="545"/>
        <end position="618"/>
    </location>
</feature>
<feature type="compositionally biased region" description="Gly residues" evidence="5">
    <location>
        <begin position="597"/>
        <end position="612"/>
    </location>
</feature>
<keyword evidence="6" id="KW-1133">Transmembrane helix</keyword>
<dbReference type="Proteomes" id="UP000038040">
    <property type="component" value="Unplaced"/>
</dbReference>
<feature type="domain" description="RRM" evidence="7">
    <location>
        <begin position="250"/>
        <end position="331"/>
    </location>
</feature>
<feature type="region of interest" description="Disordered" evidence="5">
    <location>
        <begin position="633"/>
        <end position="688"/>
    </location>
</feature>
<reference evidence="11" key="1">
    <citation type="submission" date="2017-02" db="UniProtKB">
        <authorList>
            <consortium name="WormBaseParasite"/>
        </authorList>
    </citation>
    <scope>IDENTIFICATION</scope>
</reference>
<feature type="compositionally biased region" description="Low complexity" evidence="5">
    <location>
        <begin position="49"/>
        <end position="68"/>
    </location>
</feature>
<evidence type="ECO:0000313" key="10">
    <source>
        <dbReference type="Proteomes" id="UP000274756"/>
    </source>
</evidence>
<feature type="compositionally biased region" description="Low complexity" evidence="5">
    <location>
        <begin position="642"/>
        <end position="653"/>
    </location>
</feature>
<dbReference type="InterPro" id="IPR012677">
    <property type="entry name" value="Nucleotide-bd_a/b_plait_sf"/>
</dbReference>
<evidence type="ECO:0000256" key="5">
    <source>
        <dbReference type="SAM" id="MobiDB-lite"/>
    </source>
</evidence>